<feature type="compositionally biased region" description="Basic residues" evidence="1">
    <location>
        <begin position="383"/>
        <end position="393"/>
    </location>
</feature>
<gene>
    <name evidence="2" type="ORF">PG997_007119</name>
</gene>
<dbReference type="GeneID" id="92044494"/>
<dbReference type="EMBL" id="JAQQWN010000005">
    <property type="protein sequence ID" value="KAK8085848.1"/>
    <property type="molecule type" value="Genomic_DNA"/>
</dbReference>
<evidence type="ECO:0000313" key="2">
    <source>
        <dbReference type="EMBL" id="KAK8085848.1"/>
    </source>
</evidence>
<dbReference type="Proteomes" id="UP001433268">
    <property type="component" value="Unassembled WGS sequence"/>
</dbReference>
<proteinExistence type="predicted"/>
<organism evidence="2 3">
    <name type="scientific">Apiospora hydei</name>
    <dbReference type="NCBI Taxonomy" id="1337664"/>
    <lineage>
        <taxon>Eukaryota</taxon>
        <taxon>Fungi</taxon>
        <taxon>Dikarya</taxon>
        <taxon>Ascomycota</taxon>
        <taxon>Pezizomycotina</taxon>
        <taxon>Sordariomycetes</taxon>
        <taxon>Xylariomycetidae</taxon>
        <taxon>Amphisphaeriales</taxon>
        <taxon>Apiosporaceae</taxon>
        <taxon>Apiospora</taxon>
    </lineage>
</organism>
<keyword evidence="3" id="KW-1185">Reference proteome</keyword>
<evidence type="ECO:0000256" key="1">
    <source>
        <dbReference type="SAM" id="MobiDB-lite"/>
    </source>
</evidence>
<protein>
    <submittedName>
        <fullName evidence="2">Uncharacterized protein</fullName>
    </submittedName>
</protein>
<feature type="region of interest" description="Disordered" evidence="1">
    <location>
        <begin position="370"/>
        <end position="393"/>
    </location>
</feature>
<evidence type="ECO:0000313" key="3">
    <source>
        <dbReference type="Proteomes" id="UP001433268"/>
    </source>
</evidence>
<accession>A0ABR1WSB8</accession>
<reference evidence="2 3" key="1">
    <citation type="submission" date="2023-01" db="EMBL/GenBank/DDBJ databases">
        <title>Analysis of 21 Apiospora genomes using comparative genomics revels a genus with tremendous synthesis potential of carbohydrate active enzymes and secondary metabolites.</title>
        <authorList>
            <person name="Sorensen T."/>
        </authorList>
    </citation>
    <scope>NUCLEOTIDE SEQUENCE [LARGE SCALE GENOMIC DNA]</scope>
    <source>
        <strain evidence="2 3">CBS 114990</strain>
    </source>
</reference>
<sequence length="393" mass="45033">MVAKDAINRHYKFGQDIEVIKQQPKDWRYYAELESCPWMDPDTSEILRDPTQEELVVYMRGQAEAYHLGQLRRSNTRQFPGAMLTPPFPLNGAPTGMCRRNAESCCNKSVALYTIGHDPMPILTYLYRKWLRPFKDPVEFGQFIAKIIEIDLGQCRRTISRPKSVEKVRGVVQDILNIHRQVLHDIEEVCTADEDYYDILPLFKSMIIVTKQLPTGVHEDLSQMQVYLILTGNVEGLSAPISFDSLYAKDQDLSIGGACGPQPDMVLTTLEAAVEFVQEVERREQSVFGIWPDPDTVPPDPVPAGMDLLRKAGWTGKDLLEPSHLWVDTAQWPFWFGGGKHVYTRMLEDEDPSLTTSRMRIRQMYDPARFQSDTGRGDEWLKKRPKTRRARGV</sequence>
<dbReference type="RefSeq" id="XP_066670357.1">
    <property type="nucleotide sequence ID" value="XM_066811434.1"/>
</dbReference>
<comment type="caution">
    <text evidence="2">The sequence shown here is derived from an EMBL/GenBank/DDBJ whole genome shotgun (WGS) entry which is preliminary data.</text>
</comment>
<name>A0ABR1WSB8_9PEZI</name>